<dbReference type="AlphaFoldDB" id="A0A2P4ZEP8"/>
<accession>A0A2P4ZEP8</accession>
<sequence length="58" mass="6358">MASRQGSAKRGLFRATTSSFYLPNDRGISVGKDAERERAVDSENGNRLRGRSVDSNRG</sequence>
<protein>
    <submittedName>
        <fullName evidence="2">Uncharacterized protein</fullName>
    </submittedName>
</protein>
<dbReference type="RefSeq" id="XP_024404939.1">
    <property type="nucleotide sequence ID" value="XM_024550331.1"/>
</dbReference>
<feature type="compositionally biased region" description="Basic and acidic residues" evidence="1">
    <location>
        <begin position="32"/>
        <end position="58"/>
    </location>
</feature>
<evidence type="ECO:0000256" key="1">
    <source>
        <dbReference type="SAM" id="MobiDB-lite"/>
    </source>
</evidence>
<dbReference type="EMBL" id="JPDN02000035">
    <property type="protein sequence ID" value="PON22760.1"/>
    <property type="molecule type" value="Genomic_DNA"/>
</dbReference>
<dbReference type="GeneID" id="36347775"/>
<comment type="caution">
    <text evidence="2">The sequence shown here is derived from an EMBL/GenBank/DDBJ whole genome shotgun (WGS) entry which is preliminary data.</text>
</comment>
<reference evidence="2 3" key="1">
    <citation type="journal article" date="2016" name="Genome Announc.">
        <title>Draft Whole-Genome Sequence of Trichoderma gamsii T6085, a Promising Biocontrol Agent of Fusarium Head Blight on Wheat.</title>
        <authorList>
            <person name="Baroncelli R."/>
            <person name="Zapparata A."/>
            <person name="Piaggeschi G."/>
            <person name="Sarrocco S."/>
            <person name="Vannacci G."/>
        </authorList>
    </citation>
    <scope>NUCLEOTIDE SEQUENCE [LARGE SCALE GENOMIC DNA]</scope>
    <source>
        <strain evidence="2 3">T6085</strain>
    </source>
</reference>
<name>A0A2P4ZEP8_9HYPO</name>
<gene>
    <name evidence="2" type="ORF">TGAM01_v208446</name>
</gene>
<organism evidence="2 3">
    <name type="scientific">Trichoderma gamsii</name>
    <dbReference type="NCBI Taxonomy" id="398673"/>
    <lineage>
        <taxon>Eukaryota</taxon>
        <taxon>Fungi</taxon>
        <taxon>Dikarya</taxon>
        <taxon>Ascomycota</taxon>
        <taxon>Pezizomycotina</taxon>
        <taxon>Sordariomycetes</taxon>
        <taxon>Hypocreomycetidae</taxon>
        <taxon>Hypocreales</taxon>
        <taxon>Hypocreaceae</taxon>
        <taxon>Trichoderma</taxon>
    </lineage>
</organism>
<evidence type="ECO:0000313" key="2">
    <source>
        <dbReference type="EMBL" id="PON22760.1"/>
    </source>
</evidence>
<feature type="region of interest" description="Disordered" evidence="1">
    <location>
        <begin position="1"/>
        <end position="58"/>
    </location>
</feature>
<proteinExistence type="predicted"/>
<evidence type="ECO:0000313" key="3">
    <source>
        <dbReference type="Proteomes" id="UP000054821"/>
    </source>
</evidence>
<keyword evidence="3" id="KW-1185">Reference proteome</keyword>
<dbReference type="Proteomes" id="UP000054821">
    <property type="component" value="Unassembled WGS sequence"/>
</dbReference>